<proteinExistence type="predicted"/>
<dbReference type="EMBL" id="CP078065">
    <property type="protein sequence ID" value="UVE52509.1"/>
    <property type="molecule type" value="Genomic_DNA"/>
</dbReference>
<geneLocation type="plasmid" evidence="1 2">
    <name>pHl5678-2</name>
</geneLocation>
<dbReference type="GeneID" id="74530863"/>
<dbReference type="Pfam" id="PF20181">
    <property type="entry name" value="DUF6544"/>
    <property type="match status" value="1"/>
</dbReference>
<reference evidence="1" key="1">
    <citation type="submission" date="2021-07" db="EMBL/GenBank/DDBJ databases">
        <title>Studies on halocins as antimicrobial molecules from haloarchaea.</title>
        <authorList>
            <person name="Kumar S."/>
            <person name="Khare S.K."/>
        </authorList>
    </citation>
    <scope>NUCLEOTIDE SEQUENCE</scope>
    <source>
        <strain evidence="1">NCIM 5678</strain>
        <plasmid evidence="1">pHl5678-2</plasmid>
    </source>
</reference>
<keyword evidence="2" id="KW-1185">Reference proteome</keyword>
<evidence type="ECO:0000313" key="1">
    <source>
        <dbReference type="EMBL" id="UVE52509.1"/>
    </source>
</evidence>
<dbReference type="RefSeq" id="WP_258303854.1">
    <property type="nucleotide sequence ID" value="NZ_CP078065.1"/>
</dbReference>
<sequence>MNVSRRAILLGVLGVGSIASLVASRVWKDDTKATLFAEFEAAQTPVTRPQFSPDDVADLPDPIQRYLKHVLDDGQPYVQSARLHQTGEFRLGDADSPWKPLEATQRYSVEPPGFVWDARIELFPFVPVHVVDAFVRGCGTLRAKLFSVVTVANAEPSPELDEGELHRYLAEMVWFPTAFLPGQHVEWDPVDERAARATIEFEGTSVSAVFHVDENDEITRVTADRWYETDDGGYEKHPWTGYFEEYHDVDGLLVPQSGVVEWNLPDETVPYWRATIDELSYEFAELD</sequence>
<dbReference type="Proteomes" id="UP001058330">
    <property type="component" value="Plasmid pHl5678-2"/>
</dbReference>
<organism evidence="1 2">
    <name type="scientific">Haloferax larsenii</name>
    <dbReference type="NCBI Taxonomy" id="302484"/>
    <lineage>
        <taxon>Archaea</taxon>
        <taxon>Methanobacteriati</taxon>
        <taxon>Methanobacteriota</taxon>
        <taxon>Stenosarchaea group</taxon>
        <taxon>Halobacteria</taxon>
        <taxon>Halobacteriales</taxon>
        <taxon>Haloferacaceae</taxon>
        <taxon>Haloferax</taxon>
    </lineage>
</organism>
<gene>
    <name evidence="1" type="ORF">KU306_18060</name>
</gene>
<keyword evidence="1" id="KW-0614">Plasmid</keyword>
<protein>
    <submittedName>
        <fullName evidence="1">Uncharacterized protein</fullName>
    </submittedName>
</protein>
<dbReference type="InterPro" id="IPR046674">
    <property type="entry name" value="DUF6544"/>
</dbReference>
<accession>A0ABY5RK49</accession>
<evidence type="ECO:0000313" key="2">
    <source>
        <dbReference type="Proteomes" id="UP001058330"/>
    </source>
</evidence>
<name>A0ABY5RK49_HALLR</name>